<protein>
    <submittedName>
        <fullName evidence="1">Uncharacterized protein</fullName>
    </submittedName>
</protein>
<organism evidence="1">
    <name type="scientific">Arundo donax</name>
    <name type="common">Giant reed</name>
    <name type="synonym">Donax arundinaceus</name>
    <dbReference type="NCBI Taxonomy" id="35708"/>
    <lineage>
        <taxon>Eukaryota</taxon>
        <taxon>Viridiplantae</taxon>
        <taxon>Streptophyta</taxon>
        <taxon>Embryophyta</taxon>
        <taxon>Tracheophyta</taxon>
        <taxon>Spermatophyta</taxon>
        <taxon>Magnoliopsida</taxon>
        <taxon>Liliopsida</taxon>
        <taxon>Poales</taxon>
        <taxon>Poaceae</taxon>
        <taxon>PACMAD clade</taxon>
        <taxon>Arundinoideae</taxon>
        <taxon>Arundineae</taxon>
        <taxon>Arundo</taxon>
    </lineage>
</organism>
<name>A0A0A8YJE9_ARUDO</name>
<evidence type="ECO:0000313" key="1">
    <source>
        <dbReference type="EMBL" id="JAD26694.1"/>
    </source>
</evidence>
<dbReference type="AlphaFoldDB" id="A0A0A8YJE9"/>
<reference evidence="1" key="1">
    <citation type="submission" date="2014-09" db="EMBL/GenBank/DDBJ databases">
        <authorList>
            <person name="Magalhaes I.L.F."/>
            <person name="Oliveira U."/>
            <person name="Santos F.R."/>
            <person name="Vidigal T.H.D.A."/>
            <person name="Brescovit A.D."/>
            <person name="Santos A.J."/>
        </authorList>
    </citation>
    <scope>NUCLEOTIDE SEQUENCE</scope>
    <source>
        <tissue evidence="1">Shoot tissue taken approximately 20 cm above the soil surface</tissue>
    </source>
</reference>
<accession>A0A0A8YJE9</accession>
<sequence>MYAINFELFITKTKLCYSREHYNIYISYQLIY</sequence>
<reference evidence="1" key="2">
    <citation type="journal article" date="2015" name="Data Brief">
        <title>Shoot transcriptome of the giant reed, Arundo donax.</title>
        <authorList>
            <person name="Barrero R.A."/>
            <person name="Guerrero F.D."/>
            <person name="Moolhuijzen P."/>
            <person name="Goolsby J.A."/>
            <person name="Tidwell J."/>
            <person name="Bellgard S.E."/>
            <person name="Bellgard M.I."/>
        </authorList>
    </citation>
    <scope>NUCLEOTIDE SEQUENCE</scope>
    <source>
        <tissue evidence="1">Shoot tissue taken approximately 20 cm above the soil surface</tissue>
    </source>
</reference>
<dbReference type="EMBL" id="GBRH01271201">
    <property type="protein sequence ID" value="JAD26694.1"/>
    <property type="molecule type" value="Transcribed_RNA"/>
</dbReference>
<proteinExistence type="predicted"/>